<dbReference type="FunFam" id="3.40.50.300:FF:000013">
    <property type="entry name" value="PhoH family ATPase"/>
    <property type="match status" value="1"/>
</dbReference>
<feature type="domain" description="PhoH-like protein" evidence="7">
    <location>
        <begin position="123"/>
        <end position="326"/>
    </location>
</feature>
<dbReference type="Gene3D" id="3.40.50.300">
    <property type="entry name" value="P-loop containing nucleotide triphosphate hydrolases"/>
    <property type="match status" value="1"/>
</dbReference>
<dbReference type="Pfam" id="PF02562">
    <property type="entry name" value="PhoH"/>
    <property type="match status" value="1"/>
</dbReference>
<dbReference type="InterPro" id="IPR051451">
    <property type="entry name" value="PhoH2-like"/>
</dbReference>
<dbReference type="GO" id="GO:0005829">
    <property type="term" value="C:cytosol"/>
    <property type="evidence" value="ECO:0007669"/>
    <property type="project" value="TreeGrafter"/>
</dbReference>
<name>A0A6J7LCS9_9ZZZZ</name>
<evidence type="ECO:0000313" key="8">
    <source>
        <dbReference type="EMBL" id="CAB4966106.1"/>
    </source>
</evidence>
<reference evidence="8" key="1">
    <citation type="submission" date="2020-05" db="EMBL/GenBank/DDBJ databases">
        <authorList>
            <person name="Chiriac C."/>
            <person name="Salcher M."/>
            <person name="Ghai R."/>
            <person name="Kavagutti S V."/>
        </authorList>
    </citation>
    <scope>NUCLEOTIDE SEQUENCE</scope>
</reference>
<dbReference type="PANTHER" id="PTHR30473:SF1">
    <property type="entry name" value="PHOH-LIKE PROTEIN"/>
    <property type="match status" value="1"/>
</dbReference>
<dbReference type="EMBL" id="CAFBNE010000119">
    <property type="protein sequence ID" value="CAB4966106.1"/>
    <property type="molecule type" value="Genomic_DNA"/>
</dbReference>
<evidence type="ECO:0000256" key="5">
    <source>
        <dbReference type="ARBA" id="ARBA00022840"/>
    </source>
</evidence>
<dbReference type="InterPro" id="IPR027417">
    <property type="entry name" value="P-loop_NTPase"/>
</dbReference>
<accession>A0A6J7LCS9</accession>
<keyword evidence="4" id="KW-0547">Nucleotide-binding</keyword>
<evidence type="ECO:0000256" key="3">
    <source>
        <dbReference type="ARBA" id="ARBA00022490"/>
    </source>
</evidence>
<keyword evidence="3" id="KW-0963">Cytoplasm</keyword>
<protein>
    <recommendedName>
        <fullName evidence="6">PhoH-like protein</fullName>
    </recommendedName>
</protein>
<evidence type="ECO:0000256" key="1">
    <source>
        <dbReference type="ARBA" id="ARBA00004496"/>
    </source>
</evidence>
<dbReference type="SUPFAM" id="SSF52540">
    <property type="entry name" value="P-loop containing nucleoside triphosphate hydrolases"/>
    <property type="match status" value="1"/>
</dbReference>
<comment type="subcellular location">
    <subcellularLocation>
        <location evidence="1">Cytoplasm</location>
    </subcellularLocation>
</comment>
<dbReference type="InterPro" id="IPR003714">
    <property type="entry name" value="PhoH"/>
</dbReference>
<dbReference type="AlphaFoldDB" id="A0A6J7LCS9"/>
<evidence type="ECO:0000256" key="2">
    <source>
        <dbReference type="ARBA" id="ARBA00010393"/>
    </source>
</evidence>
<organism evidence="8">
    <name type="scientific">freshwater metagenome</name>
    <dbReference type="NCBI Taxonomy" id="449393"/>
    <lineage>
        <taxon>unclassified sequences</taxon>
        <taxon>metagenomes</taxon>
        <taxon>ecological metagenomes</taxon>
    </lineage>
</organism>
<proteinExistence type="inferred from homology"/>
<dbReference type="PANTHER" id="PTHR30473">
    <property type="entry name" value="PROTEIN PHOH"/>
    <property type="match status" value="1"/>
</dbReference>
<comment type="similarity">
    <text evidence="2">Belongs to the PhoH family.</text>
</comment>
<gene>
    <name evidence="8" type="ORF">UFOPK3772_02757</name>
</gene>
<sequence>MTLPPSDQPQAQSDAPQAQARITIPNSQPMVALVGASDEYLRLVEAGFPQADILLRGNEITITGSPHDVGLIETLFGEMLTLLRTGQALTGESVERSISLMQSGSRPSDVLTANILSNRGRTIRAKTLNQKRYVDAIDTNTIVFGIGPAGTGKTYLAVAKAVQALQAKRVNRIVLTRPAVEAGEKLGFLPGTLSEKIDPYLRPLYDALHDMIDPDSIPRLITSGTIEVAPLAYMRGRTLNDAFIILDEAQNTSAEQMKMFLTRLGFGSTIVVTGDVTQVDLPGGVQSGLRVISDILEGLDDVAFCRLTSNDVVRHKLVGRIVEAYERYDADRAQ</sequence>
<evidence type="ECO:0000256" key="6">
    <source>
        <dbReference type="ARBA" id="ARBA00039970"/>
    </source>
</evidence>
<evidence type="ECO:0000259" key="7">
    <source>
        <dbReference type="Pfam" id="PF02562"/>
    </source>
</evidence>
<keyword evidence="5" id="KW-0067">ATP-binding</keyword>
<evidence type="ECO:0000256" key="4">
    <source>
        <dbReference type="ARBA" id="ARBA00022741"/>
    </source>
</evidence>
<dbReference type="GO" id="GO:0005524">
    <property type="term" value="F:ATP binding"/>
    <property type="evidence" value="ECO:0007669"/>
    <property type="project" value="UniProtKB-KW"/>
</dbReference>